<dbReference type="RefSeq" id="XP_009177517.1">
    <property type="nucleotide sequence ID" value="XM_009179253.1"/>
</dbReference>
<reference evidence="1 3" key="1">
    <citation type="submission" date="2013-11" db="EMBL/GenBank/DDBJ databases">
        <title>Opisthorchis viverrini - life in the bile duct.</title>
        <authorList>
            <person name="Young N.D."/>
            <person name="Nagarajan N."/>
            <person name="Lin S.J."/>
            <person name="Korhonen P.K."/>
            <person name="Jex A.R."/>
            <person name="Hall R.S."/>
            <person name="Safavi-Hemami H."/>
            <person name="Kaewkong W."/>
            <person name="Bertrand D."/>
            <person name="Gao S."/>
            <person name="Seet Q."/>
            <person name="Wongkham S."/>
            <person name="Teh B.T."/>
            <person name="Wongkham C."/>
            <person name="Intapan P.M."/>
            <person name="Maleewong W."/>
            <person name="Yang X."/>
            <person name="Hu M."/>
            <person name="Wang Z."/>
            <person name="Hofmann A."/>
            <person name="Sternberg P.W."/>
            <person name="Tan P."/>
            <person name="Wang J."/>
            <person name="Gasser R.B."/>
        </authorList>
    </citation>
    <scope>NUCLEOTIDE SEQUENCE [LARGE SCALE GENOMIC DNA]</scope>
</reference>
<dbReference type="RefSeq" id="XP_009177484.1">
    <property type="nucleotide sequence ID" value="XM_009179220.1"/>
</dbReference>
<dbReference type="EMBL" id="KL598070">
    <property type="protein sequence ID" value="KER18769.1"/>
    <property type="molecule type" value="Genomic_DNA"/>
</dbReference>
<keyword evidence="3" id="KW-1185">Reference proteome</keyword>
<dbReference type="CTD" id="20326343"/>
<dbReference type="KEGG" id="ovi:T265_12163"/>
<evidence type="ECO:0000313" key="3">
    <source>
        <dbReference type="Proteomes" id="UP000054324"/>
    </source>
</evidence>
<accession>A0A074YVE7</accession>
<dbReference type="KEGG" id="ovi:T265_12175"/>
<feature type="non-terminal residue" evidence="1">
    <location>
        <position position="1"/>
    </location>
</feature>
<name>A0A074YVE7_OPIVI</name>
<protein>
    <submittedName>
        <fullName evidence="1">Uncharacterized protein</fullName>
    </submittedName>
</protein>
<sequence length="38" mass="4312">VLLHFASANVYTHYLVESQDLYKTDQLAGKLLPCLSFL</sequence>
<proteinExistence type="predicted"/>
<dbReference type="Proteomes" id="UP000054324">
    <property type="component" value="Unassembled WGS sequence"/>
</dbReference>
<dbReference type="AlphaFoldDB" id="A0A074YVE7"/>
<dbReference type="EMBL" id="KL598261">
    <property type="protein sequence ID" value="KER18736.1"/>
    <property type="molecule type" value="Genomic_DNA"/>
</dbReference>
<dbReference type="GeneID" id="20326343"/>
<gene>
    <name evidence="2" type="ORF">T265_12163</name>
    <name evidence="1" type="ORF">T265_12175</name>
</gene>
<dbReference type="CTD" id="20326331"/>
<dbReference type="GeneID" id="20326331"/>
<feature type="non-terminal residue" evidence="1">
    <location>
        <position position="38"/>
    </location>
</feature>
<organism evidence="1 3">
    <name type="scientific">Opisthorchis viverrini</name>
    <name type="common">Southeast Asian liver fluke</name>
    <dbReference type="NCBI Taxonomy" id="6198"/>
    <lineage>
        <taxon>Eukaryota</taxon>
        <taxon>Metazoa</taxon>
        <taxon>Spiralia</taxon>
        <taxon>Lophotrochozoa</taxon>
        <taxon>Platyhelminthes</taxon>
        <taxon>Trematoda</taxon>
        <taxon>Digenea</taxon>
        <taxon>Opisthorchiida</taxon>
        <taxon>Opisthorchiata</taxon>
        <taxon>Opisthorchiidae</taxon>
        <taxon>Opisthorchis</taxon>
    </lineage>
</organism>
<evidence type="ECO:0000313" key="2">
    <source>
        <dbReference type="EMBL" id="KER18769.1"/>
    </source>
</evidence>
<evidence type="ECO:0000313" key="1">
    <source>
        <dbReference type="EMBL" id="KER18736.1"/>
    </source>
</evidence>
<dbReference type="OrthoDB" id="447103at2759"/>